<keyword evidence="2" id="KW-1185">Reference proteome</keyword>
<gene>
    <name evidence="1" type="ORF">IMCC3317_45300</name>
</gene>
<reference evidence="1 2" key="1">
    <citation type="journal article" date="2013" name="Int. J. Syst. Evol. Microbiol.">
        <title>Kordia antarctica sp. nov., isolated from Antarctic seawater.</title>
        <authorList>
            <person name="Baek K."/>
            <person name="Choi A."/>
            <person name="Kang I."/>
            <person name="Lee K."/>
            <person name="Cho J.C."/>
        </authorList>
    </citation>
    <scope>NUCLEOTIDE SEQUENCE [LARGE SCALE GENOMIC DNA]</scope>
    <source>
        <strain evidence="1 2">IMCC3317</strain>
    </source>
</reference>
<evidence type="ECO:0000313" key="2">
    <source>
        <dbReference type="Proteomes" id="UP000464657"/>
    </source>
</evidence>
<dbReference type="KEGG" id="kan:IMCC3317_45300"/>
<organism evidence="1 2">
    <name type="scientific">Kordia antarctica</name>
    <dbReference type="NCBI Taxonomy" id="1218801"/>
    <lineage>
        <taxon>Bacteria</taxon>
        <taxon>Pseudomonadati</taxon>
        <taxon>Bacteroidota</taxon>
        <taxon>Flavobacteriia</taxon>
        <taxon>Flavobacteriales</taxon>
        <taxon>Flavobacteriaceae</taxon>
        <taxon>Kordia</taxon>
    </lineage>
</organism>
<dbReference type="EMBL" id="CP019288">
    <property type="protein sequence ID" value="QHI39129.1"/>
    <property type="molecule type" value="Genomic_DNA"/>
</dbReference>
<dbReference type="RefSeq" id="WP_160131634.1">
    <property type="nucleotide sequence ID" value="NZ_CP019288.1"/>
</dbReference>
<protein>
    <submittedName>
        <fullName evidence="1">Uncharacterized protein</fullName>
    </submittedName>
</protein>
<name>A0A7L4ZRM6_9FLAO</name>
<dbReference type="AlphaFoldDB" id="A0A7L4ZRM6"/>
<dbReference type="Proteomes" id="UP000464657">
    <property type="component" value="Chromosome"/>
</dbReference>
<accession>A0A7L4ZRM6</accession>
<evidence type="ECO:0000313" key="1">
    <source>
        <dbReference type="EMBL" id="QHI39129.1"/>
    </source>
</evidence>
<proteinExistence type="predicted"/>
<sequence length="108" mass="12741">MKFNPFSRQAISKEIKHPVYNEVSKEIDAYLNFAFKANYVALKSTGKLEKFIDDSEVIYNDAFQMLQDINHKSNTYLNDDDKMTNYMNLALSLVFQDINKKFYVNKHQ</sequence>